<comment type="caution">
    <text evidence="1">The sequence shown here is derived from an EMBL/GenBank/DDBJ whole genome shotgun (WGS) entry which is preliminary data.</text>
</comment>
<keyword evidence="2" id="KW-1185">Reference proteome</keyword>
<dbReference type="Proteomes" id="UP000887013">
    <property type="component" value="Unassembled WGS sequence"/>
</dbReference>
<accession>A0A8X6T438</accession>
<organism evidence="1 2">
    <name type="scientific">Nephila pilipes</name>
    <name type="common">Giant wood spider</name>
    <name type="synonym">Nephila maculata</name>
    <dbReference type="NCBI Taxonomy" id="299642"/>
    <lineage>
        <taxon>Eukaryota</taxon>
        <taxon>Metazoa</taxon>
        <taxon>Ecdysozoa</taxon>
        <taxon>Arthropoda</taxon>
        <taxon>Chelicerata</taxon>
        <taxon>Arachnida</taxon>
        <taxon>Araneae</taxon>
        <taxon>Araneomorphae</taxon>
        <taxon>Entelegynae</taxon>
        <taxon>Araneoidea</taxon>
        <taxon>Nephilidae</taxon>
        <taxon>Nephila</taxon>
    </lineage>
</organism>
<dbReference type="AlphaFoldDB" id="A0A8X6T438"/>
<evidence type="ECO:0000313" key="2">
    <source>
        <dbReference type="Proteomes" id="UP000887013"/>
    </source>
</evidence>
<protein>
    <submittedName>
        <fullName evidence="1">Uncharacterized protein</fullName>
    </submittedName>
</protein>
<gene>
    <name evidence="1" type="ORF">NPIL_325281</name>
</gene>
<evidence type="ECO:0000313" key="1">
    <source>
        <dbReference type="EMBL" id="GFS78760.1"/>
    </source>
</evidence>
<name>A0A8X6T438_NEPPI</name>
<sequence length="100" mass="11894">MVLAKDLDPAALSTYGVRAPKHINLEIRSFRECPLTLKRGRPFIITHLRGSLNNWTYFFPWDTLFRRPLNLWKRYHKKKRQAELLRNFCRNISGAVNPIE</sequence>
<reference evidence="1" key="1">
    <citation type="submission" date="2020-08" db="EMBL/GenBank/DDBJ databases">
        <title>Multicomponent nature underlies the extraordinary mechanical properties of spider dragline silk.</title>
        <authorList>
            <person name="Kono N."/>
            <person name="Nakamura H."/>
            <person name="Mori M."/>
            <person name="Yoshida Y."/>
            <person name="Ohtoshi R."/>
            <person name="Malay A.D."/>
            <person name="Moran D.A.P."/>
            <person name="Tomita M."/>
            <person name="Numata K."/>
            <person name="Arakawa K."/>
        </authorList>
    </citation>
    <scope>NUCLEOTIDE SEQUENCE</scope>
</reference>
<dbReference type="EMBL" id="BMAW01051129">
    <property type="protein sequence ID" value="GFS78760.1"/>
    <property type="molecule type" value="Genomic_DNA"/>
</dbReference>
<proteinExistence type="predicted"/>